<feature type="transmembrane region" description="Helical" evidence="6">
    <location>
        <begin position="148"/>
        <end position="168"/>
    </location>
</feature>
<keyword evidence="3 6" id="KW-0812">Transmembrane</keyword>
<feature type="transmembrane region" description="Helical" evidence="6">
    <location>
        <begin position="114"/>
        <end position="136"/>
    </location>
</feature>
<dbReference type="PANTHER" id="PTHR30250">
    <property type="entry name" value="PST FAMILY PREDICTED COLANIC ACID TRANSPORTER"/>
    <property type="match status" value="1"/>
</dbReference>
<feature type="transmembrane region" description="Helical" evidence="6">
    <location>
        <begin position="174"/>
        <end position="196"/>
    </location>
</feature>
<feature type="transmembrane region" description="Helical" evidence="6">
    <location>
        <begin position="217"/>
        <end position="246"/>
    </location>
</feature>
<organism evidence="7 8">
    <name type="scientific">Allofrancisella inopinata</name>
    <dbReference type="NCBI Taxonomy" id="1085647"/>
    <lineage>
        <taxon>Bacteria</taxon>
        <taxon>Pseudomonadati</taxon>
        <taxon>Pseudomonadota</taxon>
        <taxon>Gammaproteobacteria</taxon>
        <taxon>Thiotrichales</taxon>
        <taxon>Francisellaceae</taxon>
        <taxon>Allofrancisella</taxon>
    </lineage>
</organism>
<evidence type="ECO:0008006" key="9">
    <source>
        <dbReference type="Google" id="ProtNLM"/>
    </source>
</evidence>
<keyword evidence="5 6" id="KW-0472">Membrane</keyword>
<evidence type="ECO:0000313" key="8">
    <source>
        <dbReference type="Proteomes" id="UP000502004"/>
    </source>
</evidence>
<feature type="transmembrane region" description="Helical" evidence="6">
    <location>
        <begin position="361"/>
        <end position="382"/>
    </location>
</feature>
<keyword evidence="2" id="KW-1003">Cell membrane</keyword>
<evidence type="ECO:0000256" key="6">
    <source>
        <dbReference type="SAM" id="Phobius"/>
    </source>
</evidence>
<evidence type="ECO:0000256" key="2">
    <source>
        <dbReference type="ARBA" id="ARBA00022475"/>
    </source>
</evidence>
<dbReference type="AlphaFoldDB" id="A0AAE6YHH3"/>
<dbReference type="Proteomes" id="UP000502004">
    <property type="component" value="Chromosome"/>
</dbReference>
<feature type="transmembrane region" description="Helical" evidence="6">
    <location>
        <begin position="48"/>
        <end position="68"/>
    </location>
</feature>
<feature type="transmembrane region" description="Helical" evidence="6">
    <location>
        <begin position="420"/>
        <end position="437"/>
    </location>
</feature>
<keyword evidence="4 6" id="KW-1133">Transmembrane helix</keyword>
<proteinExistence type="predicted"/>
<feature type="transmembrane region" description="Helical" evidence="6">
    <location>
        <begin position="252"/>
        <end position="276"/>
    </location>
</feature>
<evidence type="ECO:0000256" key="1">
    <source>
        <dbReference type="ARBA" id="ARBA00004651"/>
    </source>
</evidence>
<feature type="transmembrane region" description="Helical" evidence="6">
    <location>
        <begin position="388"/>
        <end position="408"/>
    </location>
</feature>
<feature type="transmembrane region" description="Helical" evidence="6">
    <location>
        <begin position="297"/>
        <end position="317"/>
    </location>
</feature>
<evidence type="ECO:0000256" key="5">
    <source>
        <dbReference type="ARBA" id="ARBA00023136"/>
    </source>
</evidence>
<name>A0AAE6YHH3_9GAMM</name>
<dbReference type="RefSeq" id="WP_133941619.1">
    <property type="nucleotide sequence ID" value="NZ_CP038241.1"/>
</dbReference>
<dbReference type="InterPro" id="IPR050833">
    <property type="entry name" value="Poly_Biosynth_Transport"/>
</dbReference>
<feature type="transmembrane region" description="Helical" evidence="6">
    <location>
        <begin position="89"/>
        <end position="108"/>
    </location>
</feature>
<accession>A0AAE6YHH3</accession>
<comment type="subcellular location">
    <subcellularLocation>
        <location evidence="1">Cell membrane</location>
        <topology evidence="1">Multi-pass membrane protein</topology>
    </subcellularLocation>
</comment>
<feature type="transmembrane region" description="Helical" evidence="6">
    <location>
        <begin position="323"/>
        <end position="340"/>
    </location>
</feature>
<sequence length="462" mass="53928">MNNSFKKTIKDFLIMIFSQFVFLILSILRVLILPIFMSLNDYGYWQLYLLYISYVVALSLGFNDGIYLKYLKYDYDDLPKKEIRSGFRIFIIFQIILCIALILLALVTERTIDSIILALVFLNIPLFGINGVFLIIFQTTRDTKSYAFYTNIDKLLFLIVLIILLFFIDDSYLLLFVLIVLDILTRLLATLLMIIKCKELIIGSVYNLSKSYKFFKVYVRIGIKLMLAGIIAILILGFSRFFIHFFESIDDFAIYSFSLSIINFVLIFSAAVSLIVAPMLGRIDKNLYSKCFVKLRAILKLFSYFLLLPYLPIKLIIENIYPGYITMFSYLPFVFGILYVQVQMQLLINPFYSLLRCENELLKVNLFTLIMTCSSIVMSYYFFQNIQVVVIVTFINMLLRLYLSEAFIMKKLNILTINNFKALLTIAVLFGYIAFMLLEFDILGVELLILAIFYQFVFLLRK</sequence>
<reference evidence="7 8" key="1">
    <citation type="submission" date="2019-03" db="EMBL/GenBank/DDBJ databases">
        <title>Complete Genome Sequence of Allofrancisella inopinata Strain SYSU YG23 Isolated from Water-Cooling Systems in China.</title>
        <authorList>
            <person name="Ohrman C."/>
            <person name="Uneklint I."/>
            <person name="Sjodin A."/>
        </authorList>
    </citation>
    <scope>NUCLEOTIDE SEQUENCE [LARGE SCALE GENOMIC DNA]</scope>
    <source>
        <strain evidence="7 8">SYSU YG23</strain>
    </source>
</reference>
<feature type="transmembrane region" description="Helical" evidence="6">
    <location>
        <begin position="443"/>
        <end position="460"/>
    </location>
</feature>
<evidence type="ECO:0000313" key="7">
    <source>
        <dbReference type="EMBL" id="QIV95706.1"/>
    </source>
</evidence>
<evidence type="ECO:0000256" key="4">
    <source>
        <dbReference type="ARBA" id="ARBA00022989"/>
    </source>
</evidence>
<feature type="transmembrane region" description="Helical" evidence="6">
    <location>
        <begin position="12"/>
        <end position="36"/>
    </location>
</feature>
<dbReference type="GO" id="GO:0005886">
    <property type="term" value="C:plasma membrane"/>
    <property type="evidence" value="ECO:0007669"/>
    <property type="project" value="UniProtKB-SubCell"/>
</dbReference>
<dbReference type="EMBL" id="CP038241">
    <property type="protein sequence ID" value="QIV95706.1"/>
    <property type="molecule type" value="Genomic_DNA"/>
</dbReference>
<dbReference type="PANTHER" id="PTHR30250:SF11">
    <property type="entry name" value="O-ANTIGEN TRANSPORTER-RELATED"/>
    <property type="match status" value="1"/>
</dbReference>
<dbReference type="KEGG" id="aii:E4K63_02210"/>
<keyword evidence="8" id="KW-1185">Reference proteome</keyword>
<evidence type="ECO:0000256" key="3">
    <source>
        <dbReference type="ARBA" id="ARBA00022692"/>
    </source>
</evidence>
<protein>
    <recommendedName>
        <fullName evidence="9">O-antigen/teichoic acid export membrane protein</fullName>
    </recommendedName>
</protein>
<gene>
    <name evidence="7" type="ORF">E4K63_02210</name>
</gene>